<dbReference type="AlphaFoldDB" id="A0AAJ8LJX2"/>
<dbReference type="GeneID" id="90829945"/>
<dbReference type="Pfam" id="PF07792">
    <property type="entry name" value="Afi1"/>
    <property type="match status" value="1"/>
</dbReference>
<sequence>MSVTSPSSFPPQTPSARSNFTVGSTERDFESELAHTPLNEETDFDGIRGGAEVEEEEAVHFCLLAEFDIDAGATLAYQYPYPTGTDEHRLAELMLPDGAHLRPEDWTIFYLGQTASSAVAPMLSHESSSTALRVSAESDRRASVMPSSRATRGVAGGGLLYVLNCVRMKEDKSMRRGAMVKAMAICTPNPYIGIYKPLLLLALEEYFISPSPEILAKLFDSANAISTAGMPKLSRYERILLRSSERKDLFEEKFGIFDPSSGTKETFDETSEAGHSNPISEEGPRAIYKGHHKTSSSASGARMVRKGSASSSSQIHLATPPSREGRLTPDMGYGDAGRRKGVPRDTHFFETEARFKKITVPIRIPMTVFDEDVGDVSSSGVGVALTSSIR</sequence>
<dbReference type="EMBL" id="CP144055">
    <property type="protein sequence ID" value="WWD18449.1"/>
    <property type="molecule type" value="Genomic_DNA"/>
</dbReference>
<accession>A0AAJ8LJX2</accession>
<dbReference type="PANTHER" id="PTHR28245:SF1">
    <property type="entry name" value="ARF3-INTERACTING PROTEIN 1"/>
    <property type="match status" value="1"/>
</dbReference>
<dbReference type="InterPro" id="IPR052809">
    <property type="entry name" value="Actin_polarity_regulatory"/>
</dbReference>
<proteinExistence type="predicted"/>
<keyword evidence="4" id="KW-1185">Reference proteome</keyword>
<name>A0AAJ8LJX2_9TREE</name>
<organism evidence="3 4">
    <name type="scientific">Kwoniella shandongensis</name>
    <dbReference type="NCBI Taxonomy" id="1734106"/>
    <lineage>
        <taxon>Eukaryota</taxon>
        <taxon>Fungi</taxon>
        <taxon>Dikarya</taxon>
        <taxon>Basidiomycota</taxon>
        <taxon>Agaricomycotina</taxon>
        <taxon>Tremellomycetes</taxon>
        <taxon>Tremellales</taxon>
        <taxon>Cryptococcaceae</taxon>
        <taxon>Kwoniella</taxon>
    </lineage>
</organism>
<dbReference type="KEGG" id="ksn:90829945"/>
<protein>
    <recommendedName>
        <fullName evidence="2">Arf3-interacting protein 1 N-terminal domain-containing protein</fullName>
    </recommendedName>
</protein>
<dbReference type="GO" id="GO:0051666">
    <property type="term" value="P:actin cortical patch localization"/>
    <property type="evidence" value="ECO:0007669"/>
    <property type="project" value="TreeGrafter"/>
</dbReference>
<gene>
    <name evidence="3" type="ORF">CI109_102901</name>
</gene>
<evidence type="ECO:0000313" key="4">
    <source>
        <dbReference type="Proteomes" id="UP000322225"/>
    </source>
</evidence>
<dbReference type="PANTHER" id="PTHR28245">
    <property type="entry name" value="ARF3-INTERACTING PROTEIN 1"/>
    <property type="match status" value="1"/>
</dbReference>
<reference evidence="3" key="1">
    <citation type="submission" date="2017-08" db="EMBL/GenBank/DDBJ databases">
        <authorList>
            <person name="Cuomo C."/>
            <person name="Billmyre B."/>
            <person name="Heitman J."/>
        </authorList>
    </citation>
    <scope>NUCLEOTIDE SEQUENCE</scope>
    <source>
        <strain evidence="3">CBS 12478</strain>
    </source>
</reference>
<dbReference type="InterPro" id="IPR012860">
    <property type="entry name" value="Afi1_N"/>
</dbReference>
<dbReference type="GO" id="GO:0005886">
    <property type="term" value="C:plasma membrane"/>
    <property type="evidence" value="ECO:0007669"/>
    <property type="project" value="TreeGrafter"/>
</dbReference>
<evidence type="ECO:0000259" key="2">
    <source>
        <dbReference type="Pfam" id="PF07792"/>
    </source>
</evidence>
<dbReference type="Proteomes" id="UP000322225">
    <property type="component" value="Chromosome 5"/>
</dbReference>
<dbReference type="RefSeq" id="XP_065823280.1">
    <property type="nucleotide sequence ID" value="XM_065967208.1"/>
</dbReference>
<evidence type="ECO:0000256" key="1">
    <source>
        <dbReference type="SAM" id="MobiDB-lite"/>
    </source>
</evidence>
<evidence type="ECO:0000313" key="3">
    <source>
        <dbReference type="EMBL" id="WWD18449.1"/>
    </source>
</evidence>
<feature type="domain" description="Arf3-interacting protein 1 N-terminal" evidence="2">
    <location>
        <begin position="62"/>
        <end position="173"/>
    </location>
</feature>
<feature type="region of interest" description="Disordered" evidence="1">
    <location>
        <begin position="1"/>
        <end position="44"/>
    </location>
</feature>
<feature type="region of interest" description="Disordered" evidence="1">
    <location>
        <begin position="260"/>
        <end position="339"/>
    </location>
</feature>
<reference evidence="3" key="2">
    <citation type="submission" date="2024-01" db="EMBL/GenBank/DDBJ databases">
        <title>Comparative genomics of Cryptococcus and Kwoniella reveals pathogenesis evolution and contrasting modes of karyotype evolution via chromosome fusion or intercentromeric recombination.</title>
        <authorList>
            <person name="Coelho M.A."/>
            <person name="David-Palma M."/>
            <person name="Shea T."/>
            <person name="Bowers K."/>
            <person name="McGinley-Smith S."/>
            <person name="Mohammad A.W."/>
            <person name="Gnirke A."/>
            <person name="Yurkov A.M."/>
            <person name="Nowrousian M."/>
            <person name="Sun S."/>
            <person name="Cuomo C.A."/>
            <person name="Heitman J."/>
        </authorList>
    </citation>
    <scope>NUCLEOTIDE SEQUENCE</scope>
    <source>
        <strain evidence="3">CBS 12478</strain>
    </source>
</reference>